<evidence type="ECO:0000256" key="2">
    <source>
        <dbReference type="SAM" id="MobiDB-lite"/>
    </source>
</evidence>
<keyword evidence="4" id="KW-1185">Reference proteome</keyword>
<sequence length="53" mass="6487">MEMNNTLFDELTSTYKSDRQREKKKEKEREELWKRLEDLELKRSLQSDGIIPT</sequence>
<protein>
    <submittedName>
        <fullName evidence="3">Uncharacterized protein</fullName>
    </submittedName>
</protein>
<feature type="compositionally biased region" description="Polar residues" evidence="2">
    <location>
        <begin position="1"/>
        <end position="15"/>
    </location>
</feature>
<comment type="caution">
    <text evidence="3">The sequence shown here is derived from an EMBL/GenBank/DDBJ whole genome shotgun (WGS) entry which is preliminary data.</text>
</comment>
<dbReference type="InterPro" id="IPR002554">
    <property type="entry name" value="PP2A_B56"/>
</dbReference>
<dbReference type="GO" id="GO:0019888">
    <property type="term" value="F:protein phosphatase regulator activity"/>
    <property type="evidence" value="ECO:0007669"/>
    <property type="project" value="InterPro"/>
</dbReference>
<dbReference type="STRING" id="623744.A0A553QL74"/>
<feature type="compositionally biased region" description="Basic and acidic residues" evidence="2">
    <location>
        <begin position="16"/>
        <end position="28"/>
    </location>
</feature>
<evidence type="ECO:0000313" key="3">
    <source>
        <dbReference type="EMBL" id="TRY90468.1"/>
    </source>
</evidence>
<dbReference type="AlphaFoldDB" id="A0A553QL74"/>
<organism evidence="3 4">
    <name type="scientific">Danionella cerebrum</name>
    <dbReference type="NCBI Taxonomy" id="2873325"/>
    <lineage>
        <taxon>Eukaryota</taxon>
        <taxon>Metazoa</taxon>
        <taxon>Chordata</taxon>
        <taxon>Craniata</taxon>
        <taxon>Vertebrata</taxon>
        <taxon>Euteleostomi</taxon>
        <taxon>Actinopterygii</taxon>
        <taxon>Neopterygii</taxon>
        <taxon>Teleostei</taxon>
        <taxon>Ostariophysi</taxon>
        <taxon>Cypriniformes</taxon>
        <taxon>Danionidae</taxon>
        <taxon>Danioninae</taxon>
        <taxon>Danionella</taxon>
    </lineage>
</organism>
<gene>
    <name evidence="3" type="ORF">DNTS_015629</name>
</gene>
<dbReference type="GO" id="GO:0000159">
    <property type="term" value="C:protein phosphatase type 2A complex"/>
    <property type="evidence" value="ECO:0007669"/>
    <property type="project" value="InterPro"/>
</dbReference>
<accession>A0A553QL74</accession>
<dbReference type="GO" id="GO:0007165">
    <property type="term" value="P:signal transduction"/>
    <property type="evidence" value="ECO:0007669"/>
    <property type="project" value="InterPro"/>
</dbReference>
<dbReference type="InterPro" id="IPR011989">
    <property type="entry name" value="ARM-like"/>
</dbReference>
<evidence type="ECO:0000313" key="4">
    <source>
        <dbReference type="Proteomes" id="UP000316079"/>
    </source>
</evidence>
<dbReference type="Pfam" id="PF01603">
    <property type="entry name" value="B56"/>
    <property type="match status" value="1"/>
</dbReference>
<proteinExistence type="inferred from homology"/>
<dbReference type="Gene3D" id="1.25.10.10">
    <property type="entry name" value="Leucine-rich Repeat Variant"/>
    <property type="match status" value="1"/>
</dbReference>
<reference evidence="3 4" key="1">
    <citation type="journal article" date="2019" name="Sci. Data">
        <title>Hybrid genome assembly and annotation of Danionella translucida.</title>
        <authorList>
            <person name="Kadobianskyi M."/>
            <person name="Schulze L."/>
            <person name="Schuelke M."/>
            <person name="Judkewitz B."/>
        </authorList>
    </citation>
    <scope>NUCLEOTIDE SEQUENCE [LARGE SCALE GENOMIC DNA]</scope>
    <source>
        <strain evidence="3 4">Bolton</strain>
    </source>
</reference>
<evidence type="ECO:0000256" key="1">
    <source>
        <dbReference type="ARBA" id="ARBA00009745"/>
    </source>
</evidence>
<name>A0A553QL74_9TELE</name>
<feature type="region of interest" description="Disordered" evidence="2">
    <location>
        <begin position="1"/>
        <end position="28"/>
    </location>
</feature>
<dbReference type="Proteomes" id="UP000316079">
    <property type="component" value="Unassembled WGS sequence"/>
</dbReference>
<comment type="similarity">
    <text evidence="1">Belongs to the phosphatase 2A regulatory subunit B56 family.</text>
</comment>
<dbReference type="EMBL" id="SRMA01025845">
    <property type="protein sequence ID" value="TRY90468.1"/>
    <property type="molecule type" value="Genomic_DNA"/>
</dbReference>